<dbReference type="SUPFAM" id="SSF56672">
    <property type="entry name" value="DNA/RNA polymerases"/>
    <property type="match status" value="1"/>
</dbReference>
<dbReference type="AlphaFoldDB" id="A0A9P0F1I7"/>
<evidence type="ECO:0000256" key="8">
    <source>
        <dbReference type="ARBA" id="ARBA00049244"/>
    </source>
</evidence>
<comment type="similarity">
    <text evidence="1">Belongs to the DNA polymerase type-B family.</text>
</comment>
<evidence type="ECO:0000313" key="11">
    <source>
        <dbReference type="Proteomes" id="UP001152759"/>
    </source>
</evidence>
<reference evidence="10" key="1">
    <citation type="submission" date="2021-12" db="EMBL/GenBank/DDBJ databases">
        <authorList>
            <person name="King R."/>
        </authorList>
    </citation>
    <scope>NUCLEOTIDE SEQUENCE</scope>
</reference>
<evidence type="ECO:0000256" key="6">
    <source>
        <dbReference type="ARBA" id="ARBA00022932"/>
    </source>
</evidence>
<evidence type="ECO:0000256" key="5">
    <source>
        <dbReference type="ARBA" id="ARBA00022705"/>
    </source>
</evidence>
<dbReference type="Proteomes" id="UP001152759">
    <property type="component" value="Chromosome 2"/>
</dbReference>
<keyword evidence="4" id="KW-0548">Nucleotidyltransferase</keyword>
<name>A0A9P0F1I7_BEMTA</name>
<dbReference type="EMBL" id="OU963863">
    <property type="protein sequence ID" value="CAH0385757.1"/>
    <property type="molecule type" value="Genomic_DNA"/>
</dbReference>
<keyword evidence="7" id="KW-0238">DNA-binding</keyword>
<dbReference type="GO" id="GO:0003677">
    <property type="term" value="F:DNA binding"/>
    <property type="evidence" value="ECO:0007669"/>
    <property type="project" value="UniProtKB-KW"/>
</dbReference>
<comment type="catalytic activity">
    <reaction evidence="8">
        <text>DNA(n) + a 2'-deoxyribonucleoside 5'-triphosphate = DNA(n+1) + diphosphate</text>
        <dbReference type="Rhea" id="RHEA:22508"/>
        <dbReference type="Rhea" id="RHEA-COMP:17339"/>
        <dbReference type="Rhea" id="RHEA-COMP:17340"/>
        <dbReference type="ChEBI" id="CHEBI:33019"/>
        <dbReference type="ChEBI" id="CHEBI:61560"/>
        <dbReference type="ChEBI" id="CHEBI:173112"/>
        <dbReference type="EC" id="2.7.7.7"/>
    </reaction>
</comment>
<protein>
    <recommendedName>
        <fullName evidence="2">DNA-directed DNA polymerase</fullName>
        <ecNumber evidence="2">2.7.7.7</ecNumber>
    </recommendedName>
</protein>
<dbReference type="GO" id="GO:0006260">
    <property type="term" value="P:DNA replication"/>
    <property type="evidence" value="ECO:0007669"/>
    <property type="project" value="UniProtKB-KW"/>
</dbReference>
<organism evidence="10 11">
    <name type="scientific">Bemisia tabaci</name>
    <name type="common">Sweetpotato whitefly</name>
    <name type="synonym">Aleurodes tabaci</name>
    <dbReference type="NCBI Taxonomy" id="7038"/>
    <lineage>
        <taxon>Eukaryota</taxon>
        <taxon>Metazoa</taxon>
        <taxon>Ecdysozoa</taxon>
        <taxon>Arthropoda</taxon>
        <taxon>Hexapoda</taxon>
        <taxon>Insecta</taxon>
        <taxon>Pterygota</taxon>
        <taxon>Neoptera</taxon>
        <taxon>Paraneoptera</taxon>
        <taxon>Hemiptera</taxon>
        <taxon>Sternorrhyncha</taxon>
        <taxon>Aleyrodoidea</taxon>
        <taxon>Aleyrodidae</taxon>
        <taxon>Aleyrodinae</taxon>
        <taxon>Bemisia</taxon>
    </lineage>
</organism>
<evidence type="ECO:0000313" key="10">
    <source>
        <dbReference type="EMBL" id="CAH0385757.1"/>
    </source>
</evidence>
<dbReference type="GO" id="GO:0003887">
    <property type="term" value="F:DNA-directed DNA polymerase activity"/>
    <property type="evidence" value="ECO:0007669"/>
    <property type="project" value="UniProtKB-KW"/>
</dbReference>
<evidence type="ECO:0000256" key="1">
    <source>
        <dbReference type="ARBA" id="ARBA00005755"/>
    </source>
</evidence>
<dbReference type="GO" id="GO:0000166">
    <property type="term" value="F:nucleotide binding"/>
    <property type="evidence" value="ECO:0007669"/>
    <property type="project" value="InterPro"/>
</dbReference>
<evidence type="ECO:0000256" key="7">
    <source>
        <dbReference type="ARBA" id="ARBA00023125"/>
    </source>
</evidence>
<dbReference type="PANTHER" id="PTHR31511">
    <property type="entry name" value="PROTEIN CBG23764"/>
    <property type="match status" value="1"/>
</dbReference>
<dbReference type="Pfam" id="PF03175">
    <property type="entry name" value="DNA_pol_B_2"/>
    <property type="match status" value="1"/>
</dbReference>
<evidence type="ECO:0000259" key="9">
    <source>
        <dbReference type="Pfam" id="PF03175"/>
    </source>
</evidence>
<dbReference type="PANTHER" id="PTHR31511:SF12">
    <property type="entry name" value="RHO TERMINATION FACTOR N-TERMINAL DOMAIN-CONTAINING PROTEIN"/>
    <property type="match status" value="1"/>
</dbReference>
<keyword evidence="6" id="KW-0239">DNA-directed DNA polymerase</keyword>
<keyword evidence="5" id="KW-0235">DNA replication</keyword>
<dbReference type="InterPro" id="IPR004868">
    <property type="entry name" value="DNA-dir_DNA_pol_B_mt/vir"/>
</dbReference>
<keyword evidence="3" id="KW-0808">Transferase</keyword>
<gene>
    <name evidence="10" type="ORF">BEMITA_LOCUS4951</name>
</gene>
<feature type="domain" description="DNA-directed DNA polymerase family B mitochondria/virus" evidence="9">
    <location>
        <begin position="23"/>
        <end position="408"/>
    </location>
</feature>
<dbReference type="InterPro" id="IPR043502">
    <property type="entry name" value="DNA/RNA_pol_sf"/>
</dbReference>
<accession>A0A9P0F1I7</accession>
<keyword evidence="11" id="KW-1185">Reference proteome</keyword>
<evidence type="ECO:0000256" key="3">
    <source>
        <dbReference type="ARBA" id="ARBA00022679"/>
    </source>
</evidence>
<evidence type="ECO:0000256" key="4">
    <source>
        <dbReference type="ARBA" id="ARBA00022695"/>
    </source>
</evidence>
<proteinExistence type="inferred from homology"/>
<sequence length="674" mass="79188">MMNYDIQPVIRGTSKNRRRRVKIIPTTEEKCIALTVQVGSFQYQFIDTYKFLQTSLDKLSQMMNDAELVHTRKHFPEHLFEFVKRKQSFPYDWVTDSSKYDLPFSERSAFYNNLTKENISEERYLHALNFYKAAGCTDMGTFSDKYLLLDTLLLTDCFLAFRNKLFSEYKIDPCHYLTLPHYAWDSMLFSTKVKIELLTEIDMVHFFLKGCRGGITNSVKKFSKASNKYVGEENVKDEIFLALFDAVSLYSWALKQPLPAGDFRWMTQQEIDDFDLSKIDVFGDVGFVLEVDLNYCRKIHHAHQQFPFCPEYMIPPNSFSKHPKLLCTLYDKKKYVIHYRMLKLALKHGLILEKIHRGISFRQARILEPYIDKTIALRQAAKNDFEKTIFKFCCNSIYGRCLMNTRNRLDLTLCTDPEQYQKLVCDNFFKRSVIYDDNLAAVHRLKKYIKHSSPVQIAQCILDVSKCKIYEFYYEFLLPNFKDSLQLILQDTDSLLVEAKGDLYKFMSENMDQFDTSDFPKDHSLHSDRNKKIPGVFTEEFNGDPIKFVVSLRPKMYSVTTVNSEKKRGKGVKTSTLQKEITVSDYLDCLFQRKDFSHDQCSIISKKHVLYTVKTKKKTLSSYDDKRMVENNGITTISYGYCYFEDHRLQLSKVHEELLTKFSCEIEDEENLQT</sequence>
<evidence type="ECO:0000256" key="2">
    <source>
        <dbReference type="ARBA" id="ARBA00012417"/>
    </source>
</evidence>
<dbReference type="EC" id="2.7.7.7" evidence="2"/>